<dbReference type="Proteomes" id="UP000466848">
    <property type="component" value="Chromosome"/>
</dbReference>
<feature type="transmembrane region" description="Helical" evidence="8">
    <location>
        <begin position="133"/>
        <end position="152"/>
    </location>
</feature>
<name>A0A858BQD0_9FIRM</name>
<keyword evidence="3 8" id="KW-0812">Transmembrane</keyword>
<dbReference type="Pfam" id="PF00664">
    <property type="entry name" value="ABC_membrane"/>
    <property type="match status" value="1"/>
</dbReference>
<dbReference type="SMART" id="SM00382">
    <property type="entry name" value="AAA"/>
    <property type="match status" value="1"/>
</dbReference>
<keyword evidence="7 8" id="KW-0472">Membrane</keyword>
<dbReference type="EMBL" id="CP048649">
    <property type="protein sequence ID" value="QIB68071.1"/>
    <property type="molecule type" value="Genomic_DNA"/>
</dbReference>
<keyword evidence="12" id="KW-1185">Reference proteome</keyword>
<evidence type="ECO:0000256" key="4">
    <source>
        <dbReference type="ARBA" id="ARBA00022741"/>
    </source>
</evidence>
<dbReference type="KEGG" id="abut:Ami103574_01540"/>
<dbReference type="PROSITE" id="PS50893">
    <property type="entry name" value="ABC_TRANSPORTER_2"/>
    <property type="match status" value="1"/>
</dbReference>
<protein>
    <submittedName>
        <fullName evidence="11">ABC transporter ATP-binding protein</fullName>
    </submittedName>
</protein>
<feature type="transmembrane region" description="Helical" evidence="8">
    <location>
        <begin position="55"/>
        <end position="73"/>
    </location>
</feature>
<dbReference type="GO" id="GO:0140359">
    <property type="term" value="F:ABC-type transporter activity"/>
    <property type="evidence" value="ECO:0007669"/>
    <property type="project" value="InterPro"/>
</dbReference>
<feature type="transmembrane region" description="Helical" evidence="8">
    <location>
        <begin position="20"/>
        <end position="43"/>
    </location>
</feature>
<dbReference type="InterPro" id="IPR011527">
    <property type="entry name" value="ABC1_TM_dom"/>
</dbReference>
<keyword evidence="2" id="KW-0813">Transport</keyword>
<dbReference type="Pfam" id="PF00005">
    <property type="entry name" value="ABC_tran"/>
    <property type="match status" value="1"/>
</dbReference>
<comment type="subcellular location">
    <subcellularLocation>
        <location evidence="1">Cell membrane</location>
        <topology evidence="1">Multi-pass membrane protein</topology>
    </subcellularLocation>
</comment>
<dbReference type="InterPro" id="IPR036640">
    <property type="entry name" value="ABC1_TM_sf"/>
</dbReference>
<dbReference type="AlphaFoldDB" id="A0A858BQD0"/>
<dbReference type="SUPFAM" id="SSF90123">
    <property type="entry name" value="ABC transporter transmembrane region"/>
    <property type="match status" value="1"/>
</dbReference>
<dbReference type="PROSITE" id="PS00211">
    <property type="entry name" value="ABC_TRANSPORTER_1"/>
    <property type="match status" value="1"/>
</dbReference>
<dbReference type="PANTHER" id="PTHR24221:SF654">
    <property type="entry name" value="ATP-BINDING CASSETTE SUB-FAMILY B MEMBER 6"/>
    <property type="match status" value="1"/>
</dbReference>
<dbReference type="SUPFAM" id="SSF52540">
    <property type="entry name" value="P-loop containing nucleoside triphosphate hydrolases"/>
    <property type="match status" value="1"/>
</dbReference>
<dbReference type="Gene3D" id="1.20.1560.10">
    <property type="entry name" value="ABC transporter type 1, transmembrane domain"/>
    <property type="match status" value="1"/>
</dbReference>
<evidence type="ECO:0000259" key="9">
    <source>
        <dbReference type="PROSITE" id="PS50893"/>
    </source>
</evidence>
<feature type="domain" description="ABC transporter" evidence="9">
    <location>
        <begin position="337"/>
        <end position="572"/>
    </location>
</feature>
<dbReference type="Gene3D" id="3.40.50.300">
    <property type="entry name" value="P-loop containing nucleotide triphosphate hydrolases"/>
    <property type="match status" value="1"/>
</dbReference>
<dbReference type="PANTHER" id="PTHR24221">
    <property type="entry name" value="ATP-BINDING CASSETTE SUB-FAMILY B"/>
    <property type="match status" value="1"/>
</dbReference>
<evidence type="ECO:0000256" key="6">
    <source>
        <dbReference type="ARBA" id="ARBA00022989"/>
    </source>
</evidence>
<accession>A0A858BQD0</accession>
<organism evidence="11 12">
    <name type="scientific">Aminipila butyrica</name>
    <dbReference type="NCBI Taxonomy" id="433296"/>
    <lineage>
        <taxon>Bacteria</taxon>
        <taxon>Bacillati</taxon>
        <taxon>Bacillota</taxon>
        <taxon>Clostridia</taxon>
        <taxon>Peptostreptococcales</taxon>
        <taxon>Anaerovoracaceae</taxon>
        <taxon>Aminipila</taxon>
    </lineage>
</organism>
<evidence type="ECO:0000256" key="2">
    <source>
        <dbReference type="ARBA" id="ARBA00022448"/>
    </source>
</evidence>
<gene>
    <name evidence="11" type="ORF">Ami103574_01540</name>
</gene>
<sequence length="581" mass="64205">MGMYLRLASFLKTTPKEALIKVWIGLSIVATGFLQAFMIAGAITAIFERKSYLEIIPYIVGALLAIMAKAFLMRYQEGFVKKMGAKVKGNIRQTLIEKLLCLGPAYQDGRRSGNLQSLVTDGVESFEVFLVQYIPQVFVVMISVSAAILYIFTVDSVVSILIFLAAILAVIIPHLFMPAISKLMIEYWQSYAHLNAQYIDTMQGMSTLKAFQASKRTEKALEKDAKSFAKTSIDNTGMSLLDSAIIIFLCAVGTSLAVGIAAWHASQGLISPAGLLAILFLAGESMKPLYELNVYWHGSYLGFSVAEEFYEVLDTPVTLNILEEAKANHTMKNPPEIELTEVSFRYRQEAKKALDTVTIKIEGGQKVAVVGKSGSGKSTLVNLLLRFYDPQAGQIRIGGHELSAYTLDYLRNQIAVVFQDTYLFYGTVQENLMMAKPNATLEECIEAAKGANAHEFIMALPQGYQTMVGERGATLSGGQRQRLSIARTILKGAPILILDEATSSVDISGESQIQEALERLMKNRTTLIIAHRLSTIQTADLIYVLNKGRLWEAGTHEELIKKKNGVYKQLVQAQEKARYEI</sequence>
<proteinExistence type="predicted"/>
<keyword evidence="4" id="KW-0547">Nucleotide-binding</keyword>
<keyword evidence="6 8" id="KW-1133">Transmembrane helix</keyword>
<dbReference type="PROSITE" id="PS50929">
    <property type="entry name" value="ABC_TM1F"/>
    <property type="match status" value="1"/>
</dbReference>
<evidence type="ECO:0000256" key="7">
    <source>
        <dbReference type="ARBA" id="ARBA00023136"/>
    </source>
</evidence>
<dbReference type="InterPro" id="IPR003439">
    <property type="entry name" value="ABC_transporter-like_ATP-bd"/>
</dbReference>
<dbReference type="GO" id="GO:0005524">
    <property type="term" value="F:ATP binding"/>
    <property type="evidence" value="ECO:0007669"/>
    <property type="project" value="UniProtKB-KW"/>
</dbReference>
<evidence type="ECO:0000256" key="3">
    <source>
        <dbReference type="ARBA" id="ARBA00022692"/>
    </source>
</evidence>
<dbReference type="RefSeq" id="WP_163064991.1">
    <property type="nucleotide sequence ID" value="NZ_CP048649.1"/>
</dbReference>
<dbReference type="InterPro" id="IPR017871">
    <property type="entry name" value="ABC_transporter-like_CS"/>
</dbReference>
<evidence type="ECO:0000313" key="12">
    <source>
        <dbReference type="Proteomes" id="UP000466848"/>
    </source>
</evidence>
<feature type="transmembrane region" description="Helical" evidence="8">
    <location>
        <begin position="240"/>
        <end position="263"/>
    </location>
</feature>
<evidence type="ECO:0000256" key="8">
    <source>
        <dbReference type="SAM" id="Phobius"/>
    </source>
</evidence>
<evidence type="ECO:0000313" key="11">
    <source>
        <dbReference type="EMBL" id="QIB68071.1"/>
    </source>
</evidence>
<reference evidence="11 12" key="1">
    <citation type="submission" date="2020-02" db="EMBL/GenBank/DDBJ databases">
        <authorList>
            <person name="Kim Y.B."/>
            <person name="Roh S.W."/>
        </authorList>
    </citation>
    <scope>NUCLEOTIDE SEQUENCE [LARGE SCALE GENOMIC DNA]</scope>
    <source>
        <strain evidence="11 12">DSM 103574</strain>
    </source>
</reference>
<dbReference type="GO" id="GO:0016887">
    <property type="term" value="F:ATP hydrolysis activity"/>
    <property type="evidence" value="ECO:0007669"/>
    <property type="project" value="InterPro"/>
</dbReference>
<dbReference type="FunFam" id="3.40.50.300:FF:000287">
    <property type="entry name" value="Multidrug ABC transporter ATP-binding protein"/>
    <property type="match status" value="1"/>
</dbReference>
<evidence type="ECO:0000256" key="1">
    <source>
        <dbReference type="ARBA" id="ARBA00004651"/>
    </source>
</evidence>
<feature type="transmembrane region" description="Helical" evidence="8">
    <location>
        <begin position="158"/>
        <end position="177"/>
    </location>
</feature>
<dbReference type="GO" id="GO:0005886">
    <property type="term" value="C:plasma membrane"/>
    <property type="evidence" value="ECO:0007669"/>
    <property type="project" value="UniProtKB-SubCell"/>
</dbReference>
<evidence type="ECO:0000256" key="5">
    <source>
        <dbReference type="ARBA" id="ARBA00022840"/>
    </source>
</evidence>
<keyword evidence="5 11" id="KW-0067">ATP-binding</keyword>
<dbReference type="InterPro" id="IPR027417">
    <property type="entry name" value="P-loop_NTPase"/>
</dbReference>
<feature type="domain" description="ABC transmembrane type-1" evidence="10">
    <location>
        <begin position="28"/>
        <end position="297"/>
    </location>
</feature>
<dbReference type="InterPro" id="IPR039421">
    <property type="entry name" value="Type_1_exporter"/>
</dbReference>
<dbReference type="InterPro" id="IPR003593">
    <property type="entry name" value="AAA+_ATPase"/>
</dbReference>
<evidence type="ECO:0000259" key="10">
    <source>
        <dbReference type="PROSITE" id="PS50929"/>
    </source>
</evidence>